<comment type="caution">
    <text evidence="7">The sequence shown here is derived from an EMBL/GenBank/DDBJ whole genome shotgun (WGS) entry which is preliminary data.</text>
</comment>
<keyword evidence="4" id="KW-0411">Iron-sulfur</keyword>
<dbReference type="GO" id="GO:0051539">
    <property type="term" value="F:4 iron, 4 sulfur cluster binding"/>
    <property type="evidence" value="ECO:0007669"/>
    <property type="project" value="InterPro"/>
</dbReference>
<dbReference type="Gene3D" id="1.10.340.30">
    <property type="entry name" value="Hypothetical protein, domain 2"/>
    <property type="match status" value="1"/>
</dbReference>
<feature type="region of interest" description="Disordered" evidence="5">
    <location>
        <begin position="1"/>
        <end position="20"/>
    </location>
</feature>
<dbReference type="InterPro" id="IPR023170">
    <property type="entry name" value="HhH_base_excis_C"/>
</dbReference>
<keyword evidence="3" id="KW-0408">Iron</keyword>
<feature type="compositionally biased region" description="Basic residues" evidence="5">
    <location>
        <begin position="42"/>
        <end position="53"/>
    </location>
</feature>
<dbReference type="SMART" id="SM00525">
    <property type="entry name" value="FES"/>
    <property type="match status" value="1"/>
</dbReference>
<comment type="cofactor">
    <cofactor evidence="1">
        <name>[4Fe-4S] cluster</name>
        <dbReference type="ChEBI" id="CHEBI:49883"/>
    </cofactor>
</comment>
<dbReference type="InterPro" id="IPR028925">
    <property type="entry name" value="RRM_DME"/>
</dbReference>
<feature type="region of interest" description="Disordered" evidence="5">
    <location>
        <begin position="28"/>
        <end position="59"/>
    </location>
</feature>
<dbReference type="Proteomes" id="UP000604825">
    <property type="component" value="Unassembled WGS sequence"/>
</dbReference>
<dbReference type="InterPro" id="IPR003651">
    <property type="entry name" value="Endonuclease3_FeS-loop_motif"/>
</dbReference>
<dbReference type="GO" id="GO:0141166">
    <property type="term" value="P:chromosomal 5-methylcytosine DNA demethylation pathway"/>
    <property type="evidence" value="ECO:0007669"/>
    <property type="project" value="InterPro"/>
</dbReference>
<reference evidence="7" key="1">
    <citation type="submission" date="2020-10" db="EMBL/GenBank/DDBJ databases">
        <authorList>
            <person name="Han B."/>
            <person name="Lu T."/>
            <person name="Zhao Q."/>
            <person name="Huang X."/>
            <person name="Zhao Y."/>
        </authorList>
    </citation>
    <scope>NUCLEOTIDE SEQUENCE</scope>
</reference>
<name>A0A811N042_9POAL</name>
<sequence>MAAEVLPRSRWRKKRSQKGKLKFKLLTPRKVRPKPSLTAKKASVRKARKKKTGAGRDGAVENPVRCRLDLEEEAGDGGVGGNPLLVRRRLDLDDAKVGSGTPLCCFSRATLMDNLRSLARLTLGDDVKKPPRTPASPKIDLRYYSRAQLMENLRSLAKQNTLLLPLAVVDTSTTSMANGQGTTKGKKKKAMLTRRVAKLVLKPYKSKQRADAATDEDEDAIVADDDDPIAMALAIRNESAGTELMYVPHWGFESVVLPDAKTLRQLVRITPAIEAAYNELVRSDETCLGDDLDGVPEGPELEEERQRLQVLVDKFMGPARAIIGKREFSNWKGSVLTNVVGTFLTQNVTDVTSSNVFMNIAAKFSFAKNGSNAGQSTNVPLITDCDSGVSKRRDNKHINQLIASLRTGEISNWDKDKEHIKEVLKERFEDSTAKKILQDIKSFLENDTSHWKYLLEEAYKNGYQKEETDETIDWEALLHASFGEIEECIKDRGTHCLMAFRILFLLIRIKRDQGSIDLEWLRYIPRAKAKKYLQSIIGIGYKSVDCIRLLSLRHRGFPASYHFQIEIVDVNVARIVTRLGWVPLQPLGDSIEFHMVDKEPVMAKIQEYLEPLFCNIPSHIRYELHCQQITFGKLICAKNRPNCGACPFTEDCKYYKSLFEIARHDALLKYSQKDEGGQTDMVERIDDAVMVKPSREHMYQCQIEMGKSTERHNTEPIIEIPPTPPHEYPESSSEGEYEQEYQEEYIIPDGHEILDTFEPRVHGDCNPYLFIIRDYDDHSVNATILIPCRTANREIFPLDGTYFQINEVFADHSSTRSPIQIKRDIFWNFIRCRVYFGTSLTTIARGQTQEGIQRLYHSGYICCREFDRSSRRATILSPALHTNTTNRVQQRTGKKRHVPNSSPNSVEGNDKDRGQCS</sequence>
<dbReference type="GO" id="GO:0035514">
    <property type="term" value="F:DNA demethylase activity"/>
    <property type="evidence" value="ECO:0007669"/>
    <property type="project" value="InterPro"/>
</dbReference>
<evidence type="ECO:0000256" key="5">
    <source>
        <dbReference type="SAM" id="MobiDB-lite"/>
    </source>
</evidence>
<dbReference type="OrthoDB" id="682021at2759"/>
<feature type="domain" description="Demeter RRM-fold" evidence="6">
    <location>
        <begin position="783"/>
        <end position="882"/>
    </location>
</feature>
<dbReference type="Pfam" id="PF15628">
    <property type="entry name" value="RRM_DME"/>
    <property type="match status" value="1"/>
</dbReference>
<proteinExistence type="predicted"/>
<dbReference type="PANTHER" id="PTHR46213:SF4">
    <property type="entry name" value="OS02G0496500 PROTEIN"/>
    <property type="match status" value="1"/>
</dbReference>
<evidence type="ECO:0000256" key="2">
    <source>
        <dbReference type="ARBA" id="ARBA00022723"/>
    </source>
</evidence>
<protein>
    <recommendedName>
        <fullName evidence="6">Demeter RRM-fold domain-containing protein</fullName>
    </recommendedName>
</protein>
<accession>A0A811N042</accession>
<evidence type="ECO:0000259" key="6">
    <source>
        <dbReference type="Pfam" id="PF15628"/>
    </source>
</evidence>
<evidence type="ECO:0000313" key="8">
    <source>
        <dbReference type="Proteomes" id="UP000604825"/>
    </source>
</evidence>
<evidence type="ECO:0000256" key="4">
    <source>
        <dbReference type="ARBA" id="ARBA00023014"/>
    </source>
</evidence>
<dbReference type="GO" id="GO:0046872">
    <property type="term" value="F:metal ion binding"/>
    <property type="evidence" value="ECO:0007669"/>
    <property type="project" value="UniProtKB-KW"/>
</dbReference>
<dbReference type="AlphaFoldDB" id="A0A811N042"/>
<dbReference type="SUPFAM" id="SSF48150">
    <property type="entry name" value="DNA-glycosylase"/>
    <property type="match status" value="1"/>
</dbReference>
<keyword evidence="2" id="KW-0479">Metal-binding</keyword>
<keyword evidence="8" id="KW-1185">Reference proteome</keyword>
<dbReference type="Gene3D" id="1.10.1670.10">
    <property type="entry name" value="Helix-hairpin-Helix base-excision DNA repair enzymes (C-terminal)"/>
    <property type="match status" value="1"/>
</dbReference>
<organism evidence="7 8">
    <name type="scientific">Miscanthus lutarioriparius</name>
    <dbReference type="NCBI Taxonomy" id="422564"/>
    <lineage>
        <taxon>Eukaryota</taxon>
        <taxon>Viridiplantae</taxon>
        <taxon>Streptophyta</taxon>
        <taxon>Embryophyta</taxon>
        <taxon>Tracheophyta</taxon>
        <taxon>Spermatophyta</taxon>
        <taxon>Magnoliopsida</taxon>
        <taxon>Liliopsida</taxon>
        <taxon>Poales</taxon>
        <taxon>Poaceae</taxon>
        <taxon>PACMAD clade</taxon>
        <taxon>Panicoideae</taxon>
        <taxon>Andropogonodae</taxon>
        <taxon>Andropogoneae</taxon>
        <taxon>Saccharinae</taxon>
        <taxon>Miscanthus</taxon>
    </lineage>
</organism>
<evidence type="ECO:0000313" key="7">
    <source>
        <dbReference type="EMBL" id="CAD6213368.1"/>
    </source>
</evidence>
<dbReference type="EMBL" id="CAJGYO010000002">
    <property type="protein sequence ID" value="CAD6213368.1"/>
    <property type="molecule type" value="Genomic_DNA"/>
</dbReference>
<feature type="compositionally biased region" description="Basic and acidic residues" evidence="5">
    <location>
        <begin position="908"/>
        <end position="917"/>
    </location>
</feature>
<feature type="compositionally biased region" description="Basic residues" evidence="5">
    <location>
        <begin position="9"/>
        <end position="20"/>
    </location>
</feature>
<evidence type="ECO:0000256" key="3">
    <source>
        <dbReference type="ARBA" id="ARBA00023004"/>
    </source>
</evidence>
<evidence type="ECO:0000256" key="1">
    <source>
        <dbReference type="ARBA" id="ARBA00001966"/>
    </source>
</evidence>
<dbReference type="GO" id="GO:0019104">
    <property type="term" value="F:DNA N-glycosylase activity"/>
    <property type="evidence" value="ECO:0007669"/>
    <property type="project" value="InterPro"/>
</dbReference>
<dbReference type="InterPro" id="IPR044811">
    <property type="entry name" value="DME/ROS1"/>
</dbReference>
<dbReference type="GO" id="GO:0006281">
    <property type="term" value="P:DNA repair"/>
    <property type="evidence" value="ECO:0007669"/>
    <property type="project" value="InterPro"/>
</dbReference>
<feature type="compositionally biased region" description="Polar residues" evidence="5">
    <location>
        <begin position="880"/>
        <end position="891"/>
    </location>
</feature>
<dbReference type="PANTHER" id="PTHR46213">
    <property type="entry name" value="TRANSCRIPTIONAL ACTIVATOR DEMETER"/>
    <property type="match status" value="1"/>
</dbReference>
<gene>
    <name evidence="7" type="ORF">NCGR_LOCUS8965</name>
</gene>
<dbReference type="InterPro" id="IPR011257">
    <property type="entry name" value="DNA_glycosylase"/>
</dbReference>
<feature type="region of interest" description="Disordered" evidence="5">
    <location>
        <begin position="880"/>
        <end position="917"/>
    </location>
</feature>